<name>A0ABM2YPS3_GOSHI</name>
<evidence type="ECO:0000313" key="2">
    <source>
        <dbReference type="Proteomes" id="UP000818029"/>
    </source>
</evidence>
<gene>
    <name evidence="3" type="primary">LOC107922874</name>
</gene>
<organism evidence="2 3">
    <name type="scientific">Gossypium hirsutum</name>
    <name type="common">Upland cotton</name>
    <name type="synonym">Gossypium mexicanum</name>
    <dbReference type="NCBI Taxonomy" id="3635"/>
    <lineage>
        <taxon>Eukaryota</taxon>
        <taxon>Viridiplantae</taxon>
        <taxon>Streptophyta</taxon>
        <taxon>Embryophyta</taxon>
        <taxon>Tracheophyta</taxon>
        <taxon>Spermatophyta</taxon>
        <taxon>Magnoliopsida</taxon>
        <taxon>eudicotyledons</taxon>
        <taxon>Gunneridae</taxon>
        <taxon>Pentapetalae</taxon>
        <taxon>rosids</taxon>
        <taxon>malvids</taxon>
        <taxon>Malvales</taxon>
        <taxon>Malvaceae</taxon>
        <taxon>Malvoideae</taxon>
        <taxon>Gossypium</taxon>
    </lineage>
</organism>
<evidence type="ECO:0000313" key="3">
    <source>
        <dbReference type="RefSeq" id="XP_040931342.1"/>
    </source>
</evidence>
<accession>A0ABM2YPS3</accession>
<protein>
    <submittedName>
        <fullName evidence="3">Uncharacterized protein isoform X2</fullName>
    </submittedName>
</protein>
<reference evidence="3" key="2">
    <citation type="submission" date="2025-08" db="UniProtKB">
        <authorList>
            <consortium name="RefSeq"/>
        </authorList>
    </citation>
    <scope>IDENTIFICATION</scope>
</reference>
<dbReference type="Pfam" id="PF13966">
    <property type="entry name" value="zf-RVT"/>
    <property type="match status" value="1"/>
</dbReference>
<evidence type="ECO:0000259" key="1">
    <source>
        <dbReference type="Pfam" id="PF13966"/>
    </source>
</evidence>
<dbReference type="GeneID" id="107922874"/>
<feature type="domain" description="Reverse transcriptase zinc-binding" evidence="1">
    <location>
        <begin position="35"/>
        <end position="107"/>
    </location>
</feature>
<sequence length="153" mass="18504">MLVWHHDATGEYSVKSRYWALVTRKFQLSEYNSNTTNNYKKFYKLLWDILPSKIKIHMWRLIKDYVPHFNNLIKRSLRVVNVCPLRKEAPEDPDHLLWFCGALRQLWQSLNLSIDLSRNTSHYKNRLMLLLQKLRLVNERSSSRLIWVSGWLF</sequence>
<proteinExistence type="predicted"/>
<keyword evidence="2" id="KW-1185">Reference proteome</keyword>
<dbReference type="RefSeq" id="XP_040931342.1">
    <property type="nucleotide sequence ID" value="XM_041075408.1"/>
</dbReference>
<dbReference type="Proteomes" id="UP000818029">
    <property type="component" value="Chromosome A08"/>
</dbReference>
<dbReference type="InterPro" id="IPR026960">
    <property type="entry name" value="RVT-Znf"/>
</dbReference>
<reference evidence="2" key="1">
    <citation type="journal article" date="2020" name="Nat. Genet.">
        <title>Genomic diversifications of five Gossypium allopolyploid species and their impact on cotton improvement.</title>
        <authorList>
            <person name="Chen Z.J."/>
            <person name="Sreedasyam A."/>
            <person name="Ando A."/>
            <person name="Song Q."/>
            <person name="De Santiago L.M."/>
            <person name="Hulse-Kemp A.M."/>
            <person name="Ding M."/>
            <person name="Ye W."/>
            <person name="Kirkbride R.C."/>
            <person name="Jenkins J."/>
            <person name="Plott C."/>
            <person name="Lovell J."/>
            <person name="Lin Y.M."/>
            <person name="Vaughn R."/>
            <person name="Liu B."/>
            <person name="Simpson S."/>
            <person name="Scheffler B.E."/>
            <person name="Wen L."/>
            <person name="Saski C.A."/>
            <person name="Grover C.E."/>
            <person name="Hu G."/>
            <person name="Conover J.L."/>
            <person name="Carlson J.W."/>
            <person name="Shu S."/>
            <person name="Boston L.B."/>
            <person name="Williams M."/>
            <person name="Peterson D.G."/>
            <person name="McGee K."/>
            <person name="Jones D.C."/>
            <person name="Wendel J.F."/>
            <person name="Stelly D.M."/>
            <person name="Grimwood J."/>
            <person name="Schmutz J."/>
        </authorList>
    </citation>
    <scope>NUCLEOTIDE SEQUENCE [LARGE SCALE GENOMIC DNA]</scope>
    <source>
        <strain evidence="2">cv. TM-1</strain>
    </source>
</reference>